<feature type="domain" description="PDZ" evidence="2">
    <location>
        <begin position="9"/>
        <end position="92"/>
    </location>
</feature>
<keyword evidence="1" id="KW-0472">Membrane</keyword>
<dbReference type="AlphaFoldDB" id="A0A0X3PKD1"/>
<dbReference type="SUPFAM" id="SSF50156">
    <property type="entry name" value="PDZ domain-like"/>
    <property type="match status" value="1"/>
</dbReference>
<proteinExistence type="predicted"/>
<dbReference type="InterPro" id="IPR036034">
    <property type="entry name" value="PDZ_sf"/>
</dbReference>
<accession>A0A0X3PKD1</accession>
<evidence type="ECO:0000259" key="2">
    <source>
        <dbReference type="PROSITE" id="PS50106"/>
    </source>
</evidence>
<feature type="transmembrane region" description="Helical" evidence="1">
    <location>
        <begin position="184"/>
        <end position="203"/>
    </location>
</feature>
<keyword evidence="1" id="KW-1133">Transmembrane helix</keyword>
<protein>
    <submittedName>
        <fullName evidence="3">PDZ domain (Also known as DHR or GLGF)</fullName>
    </submittedName>
</protein>
<dbReference type="EMBL" id="GEEE01015529">
    <property type="protein sequence ID" value="JAP47696.1"/>
    <property type="molecule type" value="Transcribed_RNA"/>
</dbReference>
<dbReference type="Gene3D" id="2.30.42.10">
    <property type="match status" value="1"/>
</dbReference>
<dbReference type="PROSITE" id="PS50106">
    <property type="entry name" value="PDZ"/>
    <property type="match status" value="1"/>
</dbReference>
<reference evidence="3" key="1">
    <citation type="submission" date="2016-01" db="EMBL/GenBank/DDBJ databases">
        <title>Reference transcriptome for the parasite Schistocephalus solidus: insights into the molecular evolution of parasitism.</title>
        <authorList>
            <person name="Hebert F.O."/>
            <person name="Grambauer S."/>
            <person name="Barber I."/>
            <person name="Landry C.R."/>
            <person name="Aubin-Horth N."/>
        </authorList>
    </citation>
    <scope>NUCLEOTIDE SEQUENCE</scope>
</reference>
<dbReference type="InterPro" id="IPR001478">
    <property type="entry name" value="PDZ"/>
</dbReference>
<evidence type="ECO:0000313" key="3">
    <source>
        <dbReference type="EMBL" id="JAP47696.1"/>
    </source>
</evidence>
<name>A0A0X3PKD1_SCHSO</name>
<keyword evidence="1" id="KW-0812">Transmembrane</keyword>
<evidence type="ECO:0000256" key="1">
    <source>
        <dbReference type="SAM" id="Phobius"/>
    </source>
</evidence>
<organism evidence="3">
    <name type="scientific">Schistocephalus solidus</name>
    <name type="common">Tapeworm</name>
    <dbReference type="NCBI Taxonomy" id="70667"/>
    <lineage>
        <taxon>Eukaryota</taxon>
        <taxon>Metazoa</taxon>
        <taxon>Spiralia</taxon>
        <taxon>Lophotrochozoa</taxon>
        <taxon>Platyhelminthes</taxon>
        <taxon>Cestoda</taxon>
        <taxon>Eucestoda</taxon>
        <taxon>Diphyllobothriidea</taxon>
        <taxon>Diphyllobothriidae</taxon>
        <taxon>Schistocephalus</taxon>
    </lineage>
</organism>
<gene>
    <name evidence="3" type="ORF">TR93599</name>
</gene>
<dbReference type="Pfam" id="PF00595">
    <property type="entry name" value="PDZ"/>
    <property type="match status" value="1"/>
</dbReference>
<sequence length="205" mass="23495">MSYFTPKGRVCILKKWTTTTAYGFSLDEKFFLGYPVVKNVLDNSPALCSGVLPRDIVIEINGQPTCDMTLERVKNIIRDSTHCTLFVVQTAELNFLKMYFPKLRSSNCPQVVIECPAEPPRNLTAKALGISELECSLLRTDAATLQLSYNRRMAAMYAHLDCAKKLKFCSRCHGIRKCSWDHQLYHNIFFNFTLLIVVIQFTYHH</sequence>
<dbReference type="SMART" id="SM00228">
    <property type="entry name" value="PDZ"/>
    <property type="match status" value="1"/>
</dbReference>